<keyword evidence="2" id="KW-1185">Reference proteome</keyword>
<dbReference type="AlphaFoldDB" id="A0AAV2E6L5"/>
<dbReference type="PANTHER" id="PTHR47592">
    <property type="entry name" value="PBF68 PROTEIN"/>
    <property type="match status" value="1"/>
</dbReference>
<reference evidence="1 2" key="1">
    <citation type="submission" date="2024-04" db="EMBL/GenBank/DDBJ databases">
        <authorList>
            <person name="Fracassetti M."/>
        </authorList>
    </citation>
    <scope>NUCLEOTIDE SEQUENCE [LARGE SCALE GENOMIC DNA]</scope>
</reference>
<dbReference type="EMBL" id="OZ034817">
    <property type="protein sequence ID" value="CAL1381482.1"/>
    <property type="molecule type" value="Genomic_DNA"/>
</dbReference>
<dbReference type="Pfam" id="PF14223">
    <property type="entry name" value="Retrotran_gag_2"/>
    <property type="match status" value="1"/>
</dbReference>
<proteinExistence type="predicted"/>
<organism evidence="1 2">
    <name type="scientific">Linum trigynum</name>
    <dbReference type="NCBI Taxonomy" id="586398"/>
    <lineage>
        <taxon>Eukaryota</taxon>
        <taxon>Viridiplantae</taxon>
        <taxon>Streptophyta</taxon>
        <taxon>Embryophyta</taxon>
        <taxon>Tracheophyta</taxon>
        <taxon>Spermatophyta</taxon>
        <taxon>Magnoliopsida</taxon>
        <taxon>eudicotyledons</taxon>
        <taxon>Gunneridae</taxon>
        <taxon>Pentapetalae</taxon>
        <taxon>rosids</taxon>
        <taxon>fabids</taxon>
        <taxon>Malpighiales</taxon>
        <taxon>Linaceae</taxon>
        <taxon>Linum</taxon>
    </lineage>
</organism>
<dbReference type="Proteomes" id="UP001497516">
    <property type="component" value="Chromosome 4"/>
</dbReference>
<evidence type="ECO:0000313" key="1">
    <source>
        <dbReference type="EMBL" id="CAL1381482.1"/>
    </source>
</evidence>
<gene>
    <name evidence="1" type="ORF">LTRI10_LOCUS22859</name>
</gene>
<sequence>MRRGLLLLRKGSMTSYADNKNTIMRNCEALQKKYDTKEAGAKKYAVSRYLRYQMVDDKSVEIQSHELQKIAHEIVSEGMPLDDQFQVACIIDKLPPSWKDFKNMLRHKTKEFSLESLITRLRIEQESRT</sequence>
<name>A0AAV2E6L5_9ROSI</name>
<accession>A0AAV2E6L5</accession>
<protein>
    <submittedName>
        <fullName evidence="1">Uncharacterized protein</fullName>
    </submittedName>
</protein>
<dbReference type="PANTHER" id="PTHR47592:SF30">
    <property type="entry name" value="CCHC-TYPE DOMAIN-CONTAINING PROTEIN"/>
    <property type="match status" value="1"/>
</dbReference>
<evidence type="ECO:0000313" key="2">
    <source>
        <dbReference type="Proteomes" id="UP001497516"/>
    </source>
</evidence>